<dbReference type="Gene3D" id="3.40.109.10">
    <property type="entry name" value="NADH Oxidase"/>
    <property type="match status" value="1"/>
</dbReference>
<evidence type="ECO:0000256" key="1">
    <source>
        <dbReference type="ARBA" id="ARBA00001917"/>
    </source>
</evidence>
<accession>A0A380GBS3</accession>
<dbReference type="RefSeq" id="WP_019169086.1">
    <property type="nucleotide sequence ID" value="NZ_CAIB01000221.1"/>
</dbReference>
<dbReference type="CDD" id="cd02142">
    <property type="entry name" value="McbC_SagB-like_oxidoreductase"/>
    <property type="match status" value="1"/>
</dbReference>
<reference evidence="3 4" key="1">
    <citation type="submission" date="2018-06" db="EMBL/GenBank/DDBJ databases">
        <authorList>
            <consortium name="Pathogen Informatics"/>
            <person name="Doyle S."/>
        </authorList>
    </citation>
    <scope>NUCLEOTIDE SEQUENCE [LARGE SCALE GENOMIC DNA]</scope>
    <source>
        <strain evidence="4">NCTC 11048</strain>
    </source>
</reference>
<dbReference type="Proteomes" id="UP000255549">
    <property type="component" value="Unassembled WGS sequence"/>
</dbReference>
<dbReference type="PANTHER" id="PTHR43745:SF2">
    <property type="entry name" value="NITROREDUCTASE MJ1384-RELATED"/>
    <property type="match status" value="1"/>
</dbReference>
<feature type="domain" description="Nitroreductase" evidence="2">
    <location>
        <begin position="96"/>
        <end position="257"/>
    </location>
</feature>
<dbReference type="InterPro" id="IPR020051">
    <property type="entry name" value="SagB-type_dehydrogenase"/>
</dbReference>
<dbReference type="NCBIfam" id="TIGR03605">
    <property type="entry name" value="antibiot_sagB"/>
    <property type="match status" value="1"/>
</dbReference>
<protein>
    <submittedName>
        <fullName evidence="3">Nitroreductase</fullName>
    </submittedName>
</protein>
<dbReference type="InterPro" id="IPR000415">
    <property type="entry name" value="Nitroreductase-like"/>
</dbReference>
<evidence type="ECO:0000313" key="3">
    <source>
        <dbReference type="EMBL" id="SUM47790.1"/>
    </source>
</evidence>
<comment type="cofactor">
    <cofactor evidence="1">
        <name>FMN</name>
        <dbReference type="ChEBI" id="CHEBI:58210"/>
    </cofactor>
</comment>
<dbReference type="PANTHER" id="PTHR43745">
    <property type="entry name" value="NITROREDUCTASE MJ1384-RELATED"/>
    <property type="match status" value="1"/>
</dbReference>
<dbReference type="EMBL" id="UHDP01000003">
    <property type="protein sequence ID" value="SUM47790.1"/>
    <property type="molecule type" value="Genomic_DNA"/>
</dbReference>
<keyword evidence="4" id="KW-1185">Reference proteome</keyword>
<dbReference type="Pfam" id="PF00881">
    <property type="entry name" value="Nitroreductase"/>
    <property type="match status" value="1"/>
</dbReference>
<evidence type="ECO:0000259" key="2">
    <source>
        <dbReference type="Pfam" id="PF00881"/>
    </source>
</evidence>
<dbReference type="InterPro" id="IPR052544">
    <property type="entry name" value="Bacteriocin_Proc_Enz"/>
</dbReference>
<proteinExistence type="predicted"/>
<dbReference type="STRING" id="1141106.GCA_000308095_00735"/>
<organism evidence="3 4">
    <name type="scientific">Staphylococcus intermedius NCTC 11048</name>
    <dbReference type="NCBI Taxonomy" id="1141106"/>
    <lineage>
        <taxon>Bacteria</taxon>
        <taxon>Bacillati</taxon>
        <taxon>Bacillota</taxon>
        <taxon>Bacilli</taxon>
        <taxon>Bacillales</taxon>
        <taxon>Staphylococcaceae</taxon>
        <taxon>Staphylococcus</taxon>
        <taxon>Staphylococcus intermedius group</taxon>
    </lineage>
</organism>
<dbReference type="OrthoDB" id="9801593at2"/>
<sequence length="270" mass="31437">MENFKSMMMSNEYAHRLSSKCVLSQTYHQNTKHSHQYLMRNMYQSRVLLNSPNFLKATQKPERYFPTQQRFRLNAHSTCLLTEYLDKRRSQVLNPDKDAFIDLNVISDLFWAAYGQNSQNKRVVPSAGALYPLEIYGIVFNDYENLKKGLYHYNPSTHALSLLDNRAHVFDISKYILRYQNMEHPSIIFFITAVFSRATFKYDDRAYRYILLEAGAVAQNIALMATHYNLVSTSIGGTDDFKVEEMLKIDGHHESIVDCVFITKDREAVL</sequence>
<dbReference type="GO" id="GO:0016491">
    <property type="term" value="F:oxidoreductase activity"/>
    <property type="evidence" value="ECO:0007669"/>
    <property type="project" value="InterPro"/>
</dbReference>
<gene>
    <name evidence="3" type="ORF">NCTC11048_02877</name>
</gene>
<dbReference type="SUPFAM" id="SSF55469">
    <property type="entry name" value="FMN-dependent nitroreductase-like"/>
    <property type="match status" value="1"/>
</dbReference>
<dbReference type="InterPro" id="IPR029479">
    <property type="entry name" value="Nitroreductase"/>
</dbReference>
<evidence type="ECO:0000313" key="4">
    <source>
        <dbReference type="Proteomes" id="UP000255549"/>
    </source>
</evidence>
<dbReference type="AlphaFoldDB" id="A0A380GBS3"/>
<name>A0A380GBS3_STAIN</name>